<comment type="caution">
    <text evidence="2">The sequence shown here is derived from an EMBL/GenBank/DDBJ whole genome shotgun (WGS) entry which is preliminary data.</text>
</comment>
<dbReference type="RefSeq" id="XP_068353405.1">
    <property type="nucleotide sequence ID" value="XM_068508850.1"/>
</dbReference>
<feature type="region of interest" description="Disordered" evidence="1">
    <location>
        <begin position="268"/>
        <end position="297"/>
    </location>
</feature>
<dbReference type="InterPro" id="IPR008936">
    <property type="entry name" value="Rho_GTPase_activation_prot"/>
</dbReference>
<keyword evidence="3" id="KW-1185">Reference proteome</keyword>
<dbReference type="Proteomes" id="UP000179807">
    <property type="component" value="Unassembled WGS sequence"/>
</dbReference>
<proteinExistence type="predicted"/>
<protein>
    <submittedName>
        <fullName evidence="2">Uncharacterized protein</fullName>
    </submittedName>
</protein>
<sequence length="980" mass="114088">MNISLIAFYLIQFFTKYFSLKNLSLSLQMIEKPRITSEKVADFQLKLKLANSNSSKISNENFNCLFNLQSVNRQMSIIHSSILGINNGSCNYTSSNLNENQFNSANDCQKICALLLAGNIQQKPKIKEQYVTKAFKNQNIVNQAAYLITFLRDQPKFTAKIFFKAMKIENYEDAKFISFSTIPALYQNGWCIEENNLWMQFLDYYTENIEQSTMTIEKNITVISEKYLTQKQQNNIPLVQTSENNNHTRSSNAFKALSHLKSAFNNPSSRYSLSTKNHASSNQNNPSKHFDNSNENGKNNLLHNKDFKYEPHSNFYLPLQSFFISKLSLDYLPMAVAPTLNEISHDFELQKLRVVFEFDAAHMVPLKYIQKLFKYAQNIVEMLELHLNRVPLSIRRFLLLLSEKTLKFGEKEYTGNSLSTFFFLSCCLLPIIKEPQLIGVDASFVGDFVFEDLSNIFLFQHFQGICKAPPFMNSADAVIGKNKLNITKLITSLIESVSCDYISNPLESRPLSRRSSTTSSNSIRIEISDDVENLENESSESIFRQTNDRYQKISSFMPLDIFYIHKVFKDHGMIASTMSLDEADLMSLQSYDYLMFLQPEINSEMAYNMFTQTMKSFDSEKSENKNKNVQISPYEKCFKDSLSNIFSVNDIDRVGLEKVLEFELKKFKKENDTKMTVSLEITLNEYRKNPEILEKYLNYQIDQLTKQLSHNFDLSIQTQLSLNELNRQLVRSSELCTQLSVISLRILINFLMRNYFYEHFAFFNSNIPKYCRKCTKFEEYFIDLSKKCIEIIELKANVNQNDPKIQQKGLTFFQNTLYFSILDQIKLSKFMEIRSDLRPSISKFINEGKWESIPEIQSALKSIDDIVESSGGKALIRAVEMLINALNAESVSITFHIILKTIETVLYSVNEKNEKRKFGIICWVVTHSNVEQLFYIYHFMRHFYWKHVDRLLDIVGNGNIAYWKMFSRVFYYLYKSRAEL</sequence>
<name>A0A1J4JSN3_9EUKA</name>
<organism evidence="2 3">
    <name type="scientific">Tritrichomonas foetus</name>
    <dbReference type="NCBI Taxonomy" id="1144522"/>
    <lineage>
        <taxon>Eukaryota</taxon>
        <taxon>Metamonada</taxon>
        <taxon>Parabasalia</taxon>
        <taxon>Tritrichomonadida</taxon>
        <taxon>Tritrichomonadidae</taxon>
        <taxon>Tritrichomonas</taxon>
    </lineage>
</organism>
<gene>
    <name evidence="2" type="ORF">TRFO_33050</name>
</gene>
<evidence type="ECO:0000313" key="2">
    <source>
        <dbReference type="EMBL" id="OHT00269.1"/>
    </source>
</evidence>
<evidence type="ECO:0000256" key="1">
    <source>
        <dbReference type="SAM" id="MobiDB-lite"/>
    </source>
</evidence>
<reference evidence="2" key="1">
    <citation type="submission" date="2016-10" db="EMBL/GenBank/DDBJ databases">
        <authorList>
            <person name="Benchimol M."/>
            <person name="Almeida L.G."/>
            <person name="Vasconcelos A.T."/>
            <person name="Perreira-Neves A."/>
            <person name="Rosa I.A."/>
            <person name="Tasca T."/>
            <person name="Bogo M.R."/>
            <person name="de Souza W."/>
        </authorList>
    </citation>
    <scope>NUCLEOTIDE SEQUENCE [LARGE SCALE GENOMIC DNA]</scope>
    <source>
        <strain evidence="2">K</strain>
    </source>
</reference>
<dbReference type="AlphaFoldDB" id="A0A1J4JSN3"/>
<dbReference type="EMBL" id="MLAK01000962">
    <property type="protein sequence ID" value="OHT00269.1"/>
    <property type="molecule type" value="Genomic_DNA"/>
</dbReference>
<evidence type="ECO:0000313" key="3">
    <source>
        <dbReference type="Proteomes" id="UP000179807"/>
    </source>
</evidence>
<dbReference type="SUPFAM" id="SSF48350">
    <property type="entry name" value="GTPase activation domain, GAP"/>
    <property type="match status" value="1"/>
</dbReference>
<accession>A0A1J4JSN3</accession>
<dbReference type="VEuPathDB" id="TrichDB:TRFO_33050"/>
<dbReference type="GeneID" id="94843554"/>